<evidence type="ECO:0000313" key="5">
    <source>
        <dbReference type="EMBL" id="MFD2613408.1"/>
    </source>
</evidence>
<keyword evidence="3" id="KW-0804">Transcription</keyword>
<dbReference type="RefSeq" id="WP_377603405.1">
    <property type="nucleotide sequence ID" value="NZ_JBHUME010000008.1"/>
</dbReference>
<dbReference type="Gene3D" id="1.10.10.60">
    <property type="entry name" value="Homeodomain-like"/>
    <property type="match status" value="2"/>
</dbReference>
<evidence type="ECO:0000256" key="1">
    <source>
        <dbReference type="ARBA" id="ARBA00023015"/>
    </source>
</evidence>
<reference evidence="6" key="1">
    <citation type="journal article" date="2019" name="Int. J. Syst. Evol. Microbiol.">
        <title>The Global Catalogue of Microorganisms (GCM) 10K type strain sequencing project: providing services to taxonomists for standard genome sequencing and annotation.</title>
        <authorList>
            <consortium name="The Broad Institute Genomics Platform"/>
            <consortium name="The Broad Institute Genome Sequencing Center for Infectious Disease"/>
            <person name="Wu L."/>
            <person name="Ma J."/>
        </authorList>
    </citation>
    <scope>NUCLEOTIDE SEQUENCE [LARGE SCALE GENOMIC DNA]</scope>
    <source>
        <strain evidence="6">KCTC 3950</strain>
    </source>
</reference>
<dbReference type="Pfam" id="PF12833">
    <property type="entry name" value="HTH_18"/>
    <property type="match status" value="1"/>
</dbReference>
<keyword evidence="1" id="KW-0805">Transcription regulation</keyword>
<keyword evidence="2" id="KW-0238">DNA-binding</keyword>
<dbReference type="InterPro" id="IPR037923">
    <property type="entry name" value="HTH-like"/>
</dbReference>
<dbReference type="SMART" id="SM00342">
    <property type="entry name" value="HTH_ARAC"/>
    <property type="match status" value="1"/>
</dbReference>
<dbReference type="PANTHER" id="PTHR43280">
    <property type="entry name" value="ARAC-FAMILY TRANSCRIPTIONAL REGULATOR"/>
    <property type="match status" value="1"/>
</dbReference>
<dbReference type="InterPro" id="IPR014710">
    <property type="entry name" value="RmlC-like_jellyroll"/>
</dbReference>
<gene>
    <name evidence="5" type="ORF">ACFSUF_13335</name>
</gene>
<name>A0ABW5PFN5_9BACL</name>
<proteinExistence type="predicted"/>
<protein>
    <submittedName>
        <fullName evidence="5">AraC family transcriptional regulator</fullName>
    </submittedName>
</protein>
<keyword evidence="6" id="KW-1185">Reference proteome</keyword>
<dbReference type="EMBL" id="JBHUME010000008">
    <property type="protein sequence ID" value="MFD2613408.1"/>
    <property type="molecule type" value="Genomic_DNA"/>
</dbReference>
<dbReference type="InterPro" id="IPR003313">
    <property type="entry name" value="AraC-bd"/>
</dbReference>
<dbReference type="Proteomes" id="UP001597541">
    <property type="component" value="Unassembled WGS sequence"/>
</dbReference>
<feature type="domain" description="HTH araC/xylS-type" evidence="4">
    <location>
        <begin position="195"/>
        <end position="295"/>
    </location>
</feature>
<evidence type="ECO:0000256" key="2">
    <source>
        <dbReference type="ARBA" id="ARBA00023125"/>
    </source>
</evidence>
<comment type="caution">
    <text evidence="5">The sequence shown here is derived from an EMBL/GenBank/DDBJ whole genome shotgun (WGS) entry which is preliminary data.</text>
</comment>
<dbReference type="PANTHER" id="PTHR43280:SF28">
    <property type="entry name" value="HTH-TYPE TRANSCRIPTIONAL ACTIVATOR RHAS"/>
    <property type="match status" value="1"/>
</dbReference>
<accession>A0ABW5PFN5</accession>
<evidence type="ECO:0000259" key="4">
    <source>
        <dbReference type="PROSITE" id="PS01124"/>
    </source>
</evidence>
<dbReference type="PROSITE" id="PS01124">
    <property type="entry name" value="HTH_ARAC_FAMILY_2"/>
    <property type="match status" value="1"/>
</dbReference>
<dbReference type="Pfam" id="PF02311">
    <property type="entry name" value="AraC_binding"/>
    <property type="match status" value="1"/>
</dbReference>
<dbReference type="SUPFAM" id="SSF51215">
    <property type="entry name" value="Regulatory protein AraC"/>
    <property type="match status" value="1"/>
</dbReference>
<dbReference type="InterPro" id="IPR009057">
    <property type="entry name" value="Homeodomain-like_sf"/>
</dbReference>
<sequence>MTYPIELREQTPPWDSSYPIRFYRNKGESLRKDECILGLHWHEHFELIDMIRGHGVFHIDSRPYEAEPGDLLLVPKGGLHVGYAMEDGPVEYIAAVFNASLLRLPYADPVHERYMAPVLDGRVRLPVKFPVSDEATDSYRRHIREATHEFEKQSPAYQLLVKHHLELLFTLLAREYLPSKLLDTPAVNRNHETFKPLLERIAESGQGKEPLSMKEAARMVNLSPYHFCKTFKKVTGRTYVDFINWSRVNEADLLLRDSGMTVSEIAERIGCGNANYFTKMYVKYKGVSPSQARKSKL</sequence>
<dbReference type="Gene3D" id="2.60.120.10">
    <property type="entry name" value="Jelly Rolls"/>
    <property type="match status" value="1"/>
</dbReference>
<dbReference type="SUPFAM" id="SSF46689">
    <property type="entry name" value="Homeodomain-like"/>
    <property type="match status" value="2"/>
</dbReference>
<dbReference type="CDD" id="cd02208">
    <property type="entry name" value="cupin_RmlC-like"/>
    <property type="match status" value="1"/>
</dbReference>
<evidence type="ECO:0000313" key="6">
    <source>
        <dbReference type="Proteomes" id="UP001597541"/>
    </source>
</evidence>
<dbReference type="InterPro" id="IPR018060">
    <property type="entry name" value="HTH_AraC"/>
</dbReference>
<organism evidence="5 6">
    <name type="scientific">Paenibacillus gansuensis</name>
    <dbReference type="NCBI Taxonomy" id="306542"/>
    <lineage>
        <taxon>Bacteria</taxon>
        <taxon>Bacillati</taxon>
        <taxon>Bacillota</taxon>
        <taxon>Bacilli</taxon>
        <taxon>Bacillales</taxon>
        <taxon>Paenibacillaceae</taxon>
        <taxon>Paenibacillus</taxon>
    </lineage>
</organism>
<evidence type="ECO:0000256" key="3">
    <source>
        <dbReference type="ARBA" id="ARBA00023163"/>
    </source>
</evidence>